<reference evidence="2" key="1">
    <citation type="submission" date="2020-02" db="EMBL/GenBank/DDBJ databases">
        <authorList>
            <person name="Meier V. D."/>
        </authorList>
    </citation>
    <scope>NUCLEOTIDE SEQUENCE</scope>
    <source>
        <strain evidence="2">AVDCRST_MAG63</strain>
    </source>
</reference>
<sequence>MTTLRDVPLRPVPTAEPGTALDEALRLMNGDPLKTVVLVGDGTYLGVFDAGSADSGGVPRDLDPATLAVGPYAYTPRVVGRPNTPVDQTLLAAMRRAGQDVLPVVRNNTFLGVVTREDLEGVEARTP</sequence>
<dbReference type="EMBL" id="CADCTO010000583">
    <property type="protein sequence ID" value="CAA9289099.1"/>
    <property type="molecule type" value="Genomic_DNA"/>
</dbReference>
<feature type="domain" description="CBS" evidence="1">
    <location>
        <begin position="81"/>
        <end position="119"/>
    </location>
</feature>
<protein>
    <recommendedName>
        <fullName evidence="1">CBS domain-containing protein</fullName>
    </recommendedName>
</protein>
<feature type="domain" description="CBS" evidence="1">
    <location>
        <begin position="5"/>
        <end position="48"/>
    </location>
</feature>
<evidence type="ECO:0000259" key="1">
    <source>
        <dbReference type="Pfam" id="PF00571"/>
    </source>
</evidence>
<dbReference type="InterPro" id="IPR000644">
    <property type="entry name" value="CBS_dom"/>
</dbReference>
<name>A0A6J4JVY4_9BACT</name>
<gene>
    <name evidence="2" type="ORF">AVDCRST_MAG63-4234</name>
</gene>
<dbReference type="Pfam" id="PF00571">
    <property type="entry name" value="CBS"/>
    <property type="match status" value="2"/>
</dbReference>
<dbReference type="AlphaFoldDB" id="A0A6J4JVY4"/>
<dbReference type="InterPro" id="IPR046342">
    <property type="entry name" value="CBS_dom_sf"/>
</dbReference>
<organism evidence="2">
    <name type="scientific">uncultured Armatimonadetes bacterium</name>
    <dbReference type="NCBI Taxonomy" id="157466"/>
    <lineage>
        <taxon>Bacteria</taxon>
        <taxon>Bacillati</taxon>
        <taxon>Armatimonadota</taxon>
        <taxon>environmental samples</taxon>
    </lineage>
</organism>
<dbReference type="CDD" id="cd02205">
    <property type="entry name" value="CBS_pair_SF"/>
    <property type="match status" value="1"/>
</dbReference>
<proteinExistence type="predicted"/>
<evidence type="ECO:0000313" key="2">
    <source>
        <dbReference type="EMBL" id="CAA9289099.1"/>
    </source>
</evidence>
<accession>A0A6J4JVY4</accession>
<dbReference type="SUPFAM" id="SSF54631">
    <property type="entry name" value="CBS-domain pair"/>
    <property type="match status" value="1"/>
</dbReference>
<dbReference type="Gene3D" id="3.10.580.10">
    <property type="entry name" value="CBS-domain"/>
    <property type="match status" value="1"/>
</dbReference>